<accession>E4SAY5</accession>
<dbReference type="HOGENOM" id="CLU_3077816_0_0_9"/>
<dbReference type="InterPro" id="IPR002145">
    <property type="entry name" value="CopG"/>
</dbReference>
<dbReference type="Gene3D" id="1.10.1220.10">
    <property type="entry name" value="Met repressor-like"/>
    <property type="match status" value="1"/>
</dbReference>
<dbReference type="Pfam" id="PF01402">
    <property type="entry name" value="RHH_1"/>
    <property type="match status" value="1"/>
</dbReference>
<keyword evidence="2" id="KW-0238">DNA-binding</keyword>
<dbReference type="Proteomes" id="UP000009256">
    <property type="component" value="Plasmid pCALKR01"/>
</dbReference>
<feature type="domain" description="Ribbon-helix-helix protein CopG" evidence="1">
    <location>
        <begin position="5"/>
        <end position="45"/>
    </location>
</feature>
<dbReference type="EMBL" id="CP002327">
    <property type="protein sequence ID" value="ADQ42064.1"/>
    <property type="molecule type" value="Genomic_DNA"/>
</dbReference>
<proteinExistence type="predicted"/>
<dbReference type="InterPro" id="IPR013321">
    <property type="entry name" value="Arc_rbn_hlx_hlx"/>
</dbReference>
<name>E4SAY5_CALA7</name>
<keyword evidence="2" id="KW-0614">Plasmid</keyword>
<geneLocation type="plasmid" evidence="2 3">
    <name>pCALKR01</name>
</geneLocation>
<reference evidence="2 3" key="2">
    <citation type="journal article" date="2011" name="J. Bacteriol.">
        <title>Complete genome sequences for the anaerobic, extremely thermophilic plant biomass-degrading bacteria Caldicellulosiruptor hydrothermalis, Caldicellulosiruptor kristjanssonii, Caldicellulosiruptor kronotskyensis, Caldicellulosiruptor owensenis, and Caldicellulosiruptor lactoaceticus.</title>
        <authorList>
            <person name="Blumer-Schuette S.E."/>
            <person name="Ozdemir I."/>
            <person name="Mistry D."/>
            <person name="Lucas S."/>
            <person name="Lapidus A."/>
            <person name="Cheng J.F."/>
            <person name="Goodwin L.A."/>
            <person name="Pitluck S."/>
            <person name="Land M.L."/>
            <person name="Hauser L.J."/>
            <person name="Woyke T."/>
            <person name="Mikhailova N."/>
            <person name="Pati A."/>
            <person name="Kyrpides N.C."/>
            <person name="Ivanova N."/>
            <person name="Detter J.C."/>
            <person name="Walston-Davenport K."/>
            <person name="Han S."/>
            <person name="Adams M.W."/>
            <person name="Kelly R.M."/>
        </authorList>
    </citation>
    <scope>NUCLEOTIDE SEQUENCE [LARGE SCALE GENOMIC DNA]</scope>
    <source>
        <strain evidence="3">ATCC 700853 / DSM 12137 / I77R1B</strain>
        <plasmid evidence="2">pCALKR01</plasmid>
    </source>
</reference>
<dbReference type="RefSeq" id="WP_013429071.1">
    <property type="nucleotide sequence ID" value="NC_014719.1"/>
</dbReference>
<protein>
    <submittedName>
        <fullName evidence="2">CopG domain protein DNA-binding domain protein</fullName>
    </submittedName>
</protein>
<evidence type="ECO:0000259" key="1">
    <source>
        <dbReference type="Pfam" id="PF01402"/>
    </source>
</evidence>
<dbReference type="GO" id="GO:0003677">
    <property type="term" value="F:DNA binding"/>
    <property type="evidence" value="ECO:0007669"/>
    <property type="project" value="UniProtKB-KW"/>
</dbReference>
<reference key="1">
    <citation type="submission" date="2010-11" db="EMBL/GenBank/DDBJ databases">
        <title>Complete sequence of plasmid of Caldicellulosiruptor kristjanssonii 177R1B.</title>
        <authorList>
            <consortium name="US DOE Joint Genome Institute"/>
            <person name="Lucas S."/>
            <person name="Copeland A."/>
            <person name="Lapidus A."/>
            <person name="Cheng J.-F."/>
            <person name="Bruce D."/>
            <person name="Goodwin L."/>
            <person name="Pitluck S."/>
            <person name="Davenport K."/>
            <person name="Detter J.C."/>
            <person name="Han C."/>
            <person name="Tapia R."/>
            <person name="Land M."/>
            <person name="Hauser L."/>
            <person name="Jeffries C."/>
            <person name="Kyrpides N."/>
            <person name="Ivanova N."/>
            <person name="Mikhailova N."/>
            <person name="Blumer-Schuette S.E."/>
            <person name="Kelly R.M."/>
            <person name="Woyke T."/>
        </authorList>
    </citation>
    <scope>NUCLEOTIDE SEQUENCE</scope>
    <source>
        <strain>177R1B</strain>
    </source>
</reference>
<dbReference type="AlphaFoldDB" id="E4SAY5"/>
<dbReference type="SUPFAM" id="SSF47598">
    <property type="entry name" value="Ribbon-helix-helix"/>
    <property type="match status" value="1"/>
</dbReference>
<dbReference type="GO" id="GO:0006355">
    <property type="term" value="P:regulation of DNA-templated transcription"/>
    <property type="evidence" value="ECO:0007669"/>
    <property type="project" value="InterPro"/>
</dbReference>
<dbReference type="KEGG" id="cki:Calkr_2641"/>
<evidence type="ECO:0000313" key="2">
    <source>
        <dbReference type="EMBL" id="ADQ42064.1"/>
    </source>
</evidence>
<sequence length="52" mass="6232">MEKMKSVNLKLPEHLFKEVEKLAKRKGQSKSSLIRFVVAEYLEREKEKQKEI</sequence>
<organism evidence="2 3">
    <name type="scientific">Caldicellulosiruptor acetigenus (strain ATCC 700853 / DSM 12137 / I77R1B)</name>
    <name type="common">Caldicellulosiruptor kristjanssonii</name>
    <dbReference type="NCBI Taxonomy" id="632335"/>
    <lineage>
        <taxon>Bacteria</taxon>
        <taxon>Bacillati</taxon>
        <taxon>Bacillota</taxon>
        <taxon>Bacillota incertae sedis</taxon>
        <taxon>Caldicellulosiruptorales</taxon>
        <taxon>Caldicellulosiruptoraceae</taxon>
        <taxon>Caldicellulosiruptor</taxon>
    </lineage>
</organism>
<evidence type="ECO:0000313" key="3">
    <source>
        <dbReference type="Proteomes" id="UP000009256"/>
    </source>
</evidence>
<dbReference type="InterPro" id="IPR010985">
    <property type="entry name" value="Ribbon_hlx_hlx"/>
</dbReference>
<gene>
    <name evidence="2" type="ordered locus">Calkr_2641</name>
</gene>
<keyword evidence="3" id="KW-1185">Reference proteome</keyword>